<protein>
    <submittedName>
        <fullName evidence="3">Uncharacterized protein</fullName>
    </submittedName>
</protein>
<dbReference type="WBParaSite" id="TREG1_31140.2">
    <property type="protein sequence ID" value="TREG1_31140.2"/>
    <property type="gene ID" value="TREG1_31140"/>
</dbReference>
<evidence type="ECO:0000313" key="2">
    <source>
        <dbReference type="Proteomes" id="UP000050795"/>
    </source>
</evidence>
<reference evidence="3" key="2">
    <citation type="submission" date="2023-11" db="UniProtKB">
        <authorList>
            <consortium name="WormBaseParasite"/>
        </authorList>
    </citation>
    <scope>IDENTIFICATION</scope>
</reference>
<sequence length="96" mass="10915">MVYFAYNHQVAFVALLAFAAINSGESTNVTEIGKRLKETENKIFELSNVLKNGEPGVELLMDEILNRNASLYEEIEKHMNCLKTAYVYEYGETAFN</sequence>
<name>A0AA85JEZ0_TRIRE</name>
<proteinExistence type="predicted"/>
<dbReference type="AlphaFoldDB" id="A0AA85JEZ0"/>
<feature type="signal peptide" evidence="1">
    <location>
        <begin position="1"/>
        <end position="26"/>
    </location>
</feature>
<dbReference type="Proteomes" id="UP000050795">
    <property type="component" value="Unassembled WGS sequence"/>
</dbReference>
<reference evidence="2" key="1">
    <citation type="submission" date="2022-06" db="EMBL/GenBank/DDBJ databases">
        <authorList>
            <person name="Berger JAMES D."/>
            <person name="Berger JAMES D."/>
        </authorList>
    </citation>
    <scope>NUCLEOTIDE SEQUENCE [LARGE SCALE GENOMIC DNA]</scope>
</reference>
<accession>A0AA85JEZ0</accession>
<keyword evidence="1" id="KW-0732">Signal</keyword>
<feature type="chain" id="PRO_5041700757" evidence="1">
    <location>
        <begin position="27"/>
        <end position="96"/>
    </location>
</feature>
<keyword evidence="2" id="KW-1185">Reference proteome</keyword>
<evidence type="ECO:0000313" key="3">
    <source>
        <dbReference type="WBParaSite" id="TREG1_31140.2"/>
    </source>
</evidence>
<evidence type="ECO:0000256" key="1">
    <source>
        <dbReference type="SAM" id="SignalP"/>
    </source>
</evidence>
<organism evidence="2 3">
    <name type="scientific">Trichobilharzia regenti</name>
    <name type="common">Nasal bird schistosome</name>
    <dbReference type="NCBI Taxonomy" id="157069"/>
    <lineage>
        <taxon>Eukaryota</taxon>
        <taxon>Metazoa</taxon>
        <taxon>Spiralia</taxon>
        <taxon>Lophotrochozoa</taxon>
        <taxon>Platyhelminthes</taxon>
        <taxon>Trematoda</taxon>
        <taxon>Digenea</taxon>
        <taxon>Strigeidida</taxon>
        <taxon>Schistosomatoidea</taxon>
        <taxon>Schistosomatidae</taxon>
        <taxon>Trichobilharzia</taxon>
    </lineage>
</organism>